<dbReference type="GO" id="GO:0008961">
    <property type="term" value="F:phosphatidylglycerol-prolipoprotein diacylglyceryl transferase activity"/>
    <property type="evidence" value="ECO:0007669"/>
    <property type="project" value="InterPro"/>
</dbReference>
<keyword evidence="4 6" id="KW-1133">Transmembrane helix</keyword>
<feature type="transmembrane region" description="Helical" evidence="6">
    <location>
        <begin position="112"/>
        <end position="132"/>
    </location>
</feature>
<proteinExistence type="predicted"/>
<keyword evidence="5 6" id="KW-0472">Membrane</keyword>
<evidence type="ECO:0000256" key="2">
    <source>
        <dbReference type="ARBA" id="ARBA00022679"/>
    </source>
</evidence>
<accession>A0A1J5RXP3</accession>
<keyword evidence="7" id="KW-0449">Lipoprotein</keyword>
<dbReference type="GO" id="GO:0042158">
    <property type="term" value="P:lipoprotein biosynthetic process"/>
    <property type="evidence" value="ECO:0007669"/>
    <property type="project" value="InterPro"/>
</dbReference>
<dbReference type="PANTHER" id="PTHR30589">
    <property type="entry name" value="PROLIPOPROTEIN DIACYLGLYCERYL TRANSFERASE"/>
    <property type="match status" value="1"/>
</dbReference>
<feature type="transmembrane region" description="Helical" evidence="6">
    <location>
        <begin position="196"/>
        <end position="216"/>
    </location>
</feature>
<dbReference type="InterPro" id="IPR001640">
    <property type="entry name" value="Lgt"/>
</dbReference>
<protein>
    <submittedName>
        <fullName evidence="7">Prolipoprotein diacylglyceryl transferase</fullName>
        <ecNumber evidence="7">2.4.99.-</ecNumber>
    </submittedName>
</protein>
<evidence type="ECO:0000256" key="1">
    <source>
        <dbReference type="ARBA" id="ARBA00022475"/>
    </source>
</evidence>
<keyword evidence="7" id="KW-0328">Glycosyltransferase</keyword>
<evidence type="ECO:0000256" key="3">
    <source>
        <dbReference type="ARBA" id="ARBA00022692"/>
    </source>
</evidence>
<feature type="transmembrane region" description="Helical" evidence="6">
    <location>
        <begin position="81"/>
        <end position="100"/>
    </location>
</feature>
<feature type="transmembrane region" description="Helical" evidence="6">
    <location>
        <begin position="28"/>
        <end position="50"/>
    </location>
</feature>
<organism evidence="7">
    <name type="scientific">mine drainage metagenome</name>
    <dbReference type="NCBI Taxonomy" id="410659"/>
    <lineage>
        <taxon>unclassified sequences</taxon>
        <taxon>metagenomes</taxon>
        <taxon>ecological metagenomes</taxon>
    </lineage>
</organism>
<evidence type="ECO:0000256" key="5">
    <source>
        <dbReference type="ARBA" id="ARBA00023136"/>
    </source>
</evidence>
<evidence type="ECO:0000256" key="4">
    <source>
        <dbReference type="ARBA" id="ARBA00022989"/>
    </source>
</evidence>
<feature type="transmembrane region" description="Helical" evidence="6">
    <location>
        <begin position="158"/>
        <end position="176"/>
    </location>
</feature>
<dbReference type="AlphaFoldDB" id="A0A1J5RXP3"/>
<comment type="caution">
    <text evidence="7">The sequence shown here is derived from an EMBL/GenBank/DDBJ whole genome shotgun (WGS) entry which is preliminary data.</text>
</comment>
<dbReference type="Pfam" id="PF01790">
    <property type="entry name" value="LGT"/>
    <property type="match status" value="1"/>
</dbReference>
<dbReference type="PANTHER" id="PTHR30589:SF0">
    <property type="entry name" value="PHOSPHATIDYLGLYCEROL--PROLIPOPROTEIN DIACYLGLYCERYL TRANSFERASE"/>
    <property type="match status" value="1"/>
</dbReference>
<feature type="transmembrane region" description="Helical" evidence="6">
    <location>
        <begin position="409"/>
        <end position="425"/>
    </location>
</feature>
<keyword evidence="3 6" id="KW-0812">Transmembrane</keyword>
<name>A0A1J5RXP3_9ZZZZ</name>
<keyword evidence="2 7" id="KW-0808">Transferase</keyword>
<reference evidence="7" key="1">
    <citation type="submission" date="2016-10" db="EMBL/GenBank/DDBJ databases">
        <title>Sequence of Gallionella enrichment culture.</title>
        <authorList>
            <person name="Poehlein A."/>
            <person name="Muehling M."/>
            <person name="Daniel R."/>
        </authorList>
    </citation>
    <scope>NUCLEOTIDE SEQUENCE</scope>
</reference>
<dbReference type="GO" id="GO:0005886">
    <property type="term" value="C:plasma membrane"/>
    <property type="evidence" value="ECO:0007669"/>
    <property type="project" value="InterPro"/>
</dbReference>
<dbReference type="EC" id="2.4.99.-" evidence="7"/>
<keyword evidence="1" id="KW-1003">Cell membrane</keyword>
<feature type="transmembrane region" description="Helical" evidence="6">
    <location>
        <begin position="369"/>
        <end position="388"/>
    </location>
</feature>
<evidence type="ECO:0000256" key="6">
    <source>
        <dbReference type="SAM" id="Phobius"/>
    </source>
</evidence>
<feature type="transmembrane region" description="Helical" evidence="6">
    <location>
        <begin position="346"/>
        <end position="363"/>
    </location>
</feature>
<gene>
    <name evidence="7" type="primary">lgt_6</name>
    <name evidence="7" type="ORF">GALL_172840</name>
</gene>
<evidence type="ECO:0000313" key="7">
    <source>
        <dbReference type="EMBL" id="OIR00594.1"/>
    </source>
</evidence>
<dbReference type="EMBL" id="MLJW01000093">
    <property type="protein sequence ID" value="OIR00594.1"/>
    <property type="molecule type" value="Genomic_DNA"/>
</dbReference>
<sequence length="436" mass="49150">MLLKLKISDMYPNLYYAFKDIFHVDWSFLRLINSFGFFVAISFILAAWVLTLELRRKQSLGLLVFTEQTIIVGGTASITDLIINFALGFVMGFKIIGAFITPNALNDPQSYILSMQGSIPFGLLLGLAFAGLKWWEKYKQKLDKPESRTIRIWPQDRVGDMVIFAALFGFAGAKFFNNLENWDEFVKHPLEGLASFSGLTFYGGLICATIALYFYAKKYQIPFIHLCDAAAPGLMLAYAIGRIGCQVAGDGDWGILNSAFISDTQGKLITATPEQYNAVLQSNHHFYAEQFATSSVHALHVQPFWGLPNWLFGYNYPHNVISEGINFAGCQGNYCSYLPISVFPTPFYETVMCLIIFAAIWFFRKKFKVSGRLFAVYLIANGIERFFIEKIRVNLKYNGLPFHPTQAELISLGLFLAGIILYWLAPQIKLSKAKAI</sequence>